<dbReference type="EMBL" id="CP001117">
    <property type="protein sequence ID" value="ACO48016.2"/>
    <property type="molecule type" value="Genomic_DNA"/>
</dbReference>
<dbReference type="RefSeq" id="WP_049760569.1">
    <property type="nucleotide sequence ID" value="NC_012528.1"/>
</dbReference>
<proteinExistence type="predicted"/>
<organism evidence="3 4">
    <name type="scientific">Deinococcus deserti (strain DSM 17065 / CIP 109153 / LMG 22923 / VCD115)</name>
    <dbReference type="NCBI Taxonomy" id="546414"/>
    <lineage>
        <taxon>Bacteria</taxon>
        <taxon>Thermotogati</taxon>
        <taxon>Deinococcota</taxon>
        <taxon>Deinococci</taxon>
        <taxon>Deinococcales</taxon>
        <taxon>Deinococcaceae</taxon>
        <taxon>Deinococcus</taxon>
    </lineage>
</organism>
<feature type="domain" description="Peptidase M14" evidence="2">
    <location>
        <begin position="369"/>
        <end position="497"/>
    </location>
</feature>
<keyword evidence="4" id="KW-1185">Reference proteome</keyword>
<keyword evidence="3" id="KW-0645">Protease</keyword>
<dbReference type="GO" id="GO:0008270">
    <property type="term" value="F:zinc ion binding"/>
    <property type="evidence" value="ECO:0007669"/>
    <property type="project" value="InterPro"/>
</dbReference>
<dbReference type="Proteomes" id="UP000002208">
    <property type="component" value="Plasmid 3"/>
</dbReference>
<dbReference type="InterPro" id="IPR000834">
    <property type="entry name" value="Peptidase_M14"/>
</dbReference>
<geneLocation type="plasmid" evidence="4">
    <name>pDeide3</name>
</geneLocation>
<sequence length="643" mass="70778">MTSAPPGPLTPPQQDQHYEPSATRGQRRVWEQHFPWEGQRLMELLSALRLAHQPHHVLAYVSESPQTRAALRTSIVRAAGPGCAARVRSAYKTAYFWITEEVQPLWRRAQADRVTLTYPVLSEAPQGRFLQEAYPLAAVFEREGVEAEFVPGPVGRPYYQATLWRGERELWHGTCFTPLFQRQAPDGRMVLGPTGWLTVQAEGADVLDQRLETDGEAFWDWYVATVLPAVLELADRRDDGLVFRNLAVTLQLSEPDLALDVLDERISMTEALTEEVYFGTVDALKRHTSTPPGARTLTPGRIVPVAHAVPGQDGWARVTLTEWASSPAELHRPGASHSVTADPESVLQDRPAPPGQIWANARAAADRHQLEWHVPAHSVDGRPVPAVLRSTPGAAGSVLITAGQHANETTGPVAALNLLSHLAGMPVNFALLPLENPDGAFLHRALTQLAPNHMHHAARYTSLGDDLEARLRQGDRRWEAGARAWAQEQVGANLHLNLHGYPAHEWVRPYSGYAPHGFESWALPAGFITIVWYWPGHDKPARLLAEAIAQRLQQEPEVVQHAQAALRASTAHVLTPHYELIGGLPFILTEQPSALCPLTVITEAPDETIYGARFRSCVQAHLSVCLAAIGHTLRGDGQPESCT</sequence>
<dbReference type="KEGG" id="ddr:Deide_3p00810"/>
<feature type="region of interest" description="Disordered" evidence="1">
    <location>
        <begin position="1"/>
        <end position="24"/>
    </location>
</feature>
<dbReference type="AlphaFoldDB" id="C1D3D7"/>
<evidence type="ECO:0000256" key="1">
    <source>
        <dbReference type="SAM" id="MobiDB-lite"/>
    </source>
</evidence>
<dbReference type="HOGENOM" id="CLU_033780_0_0_0"/>
<evidence type="ECO:0000313" key="4">
    <source>
        <dbReference type="Proteomes" id="UP000002208"/>
    </source>
</evidence>
<protein>
    <submittedName>
        <fullName evidence="3">Putative zinc carboxypeptidase</fullName>
    </submittedName>
</protein>
<keyword evidence="3" id="KW-0378">Hydrolase</keyword>
<gene>
    <name evidence="3" type="ordered locus">Deide_3p00810</name>
</gene>
<evidence type="ECO:0000313" key="3">
    <source>
        <dbReference type="EMBL" id="ACO48016.2"/>
    </source>
</evidence>
<reference evidence="3 4" key="1">
    <citation type="journal article" date="2009" name="PLoS Genet.">
        <title>Alliance of proteomics and genomics to unravel the specificities of Sahara bacterium Deinococcus deserti.</title>
        <authorList>
            <person name="de Groot A."/>
            <person name="Dulermo R."/>
            <person name="Ortet P."/>
            <person name="Blanchard L."/>
            <person name="Guerin P."/>
            <person name="Fernandez B."/>
            <person name="Vacherie B."/>
            <person name="Dossat C."/>
            <person name="Jolivet E."/>
            <person name="Siguier P."/>
            <person name="Chandler M."/>
            <person name="Barakat M."/>
            <person name="Dedieu A."/>
            <person name="Barbe V."/>
            <person name="Heulin T."/>
            <person name="Sommer S."/>
            <person name="Achouak W."/>
            <person name="Armengaud J."/>
        </authorList>
    </citation>
    <scope>NUCLEOTIDE SEQUENCE [LARGE SCALE GENOMIC DNA]</scope>
    <source>
        <strain evidence="4">DSM 17065 / CIP 109153 / LMG 22923 / VCD115</strain>
        <plasmid evidence="4">pDeide3</plasmid>
    </source>
</reference>
<keyword evidence="3" id="KW-0614">Plasmid</keyword>
<dbReference type="GO" id="GO:0004181">
    <property type="term" value="F:metallocarboxypeptidase activity"/>
    <property type="evidence" value="ECO:0007669"/>
    <property type="project" value="InterPro"/>
</dbReference>
<dbReference type="GO" id="GO:0006508">
    <property type="term" value="P:proteolysis"/>
    <property type="evidence" value="ECO:0007669"/>
    <property type="project" value="InterPro"/>
</dbReference>
<keyword evidence="3" id="KW-0121">Carboxypeptidase</keyword>
<evidence type="ECO:0000259" key="2">
    <source>
        <dbReference type="Pfam" id="PF00246"/>
    </source>
</evidence>
<feature type="compositionally biased region" description="Pro residues" evidence="1">
    <location>
        <begin position="1"/>
        <end position="11"/>
    </location>
</feature>
<feature type="region of interest" description="Disordered" evidence="1">
    <location>
        <begin position="329"/>
        <end position="348"/>
    </location>
</feature>
<dbReference type="OrthoDB" id="7956186at2"/>
<name>C1D3D7_DEIDV</name>
<dbReference type="SUPFAM" id="SSF53187">
    <property type="entry name" value="Zn-dependent exopeptidases"/>
    <property type="match status" value="1"/>
</dbReference>
<dbReference type="Gene3D" id="3.40.630.10">
    <property type="entry name" value="Zn peptidases"/>
    <property type="match status" value="1"/>
</dbReference>
<dbReference type="Pfam" id="PF00246">
    <property type="entry name" value="Peptidase_M14"/>
    <property type="match status" value="1"/>
</dbReference>
<accession>C1D3D7</accession>